<accession>A0AAD4WJT3</accession>
<name>A0AAD4WJT3_PRUDU</name>
<evidence type="ECO:0000313" key="2">
    <source>
        <dbReference type="EMBL" id="KAI5344810.1"/>
    </source>
</evidence>
<dbReference type="PANTHER" id="PTHR31973">
    <property type="entry name" value="POLYPROTEIN, PUTATIVE-RELATED"/>
    <property type="match status" value="1"/>
</dbReference>
<keyword evidence="1" id="KW-1133">Transmembrane helix</keyword>
<dbReference type="Proteomes" id="UP001054821">
    <property type="component" value="Chromosome 2"/>
</dbReference>
<gene>
    <name evidence="2" type="ORF">L3X38_012687</name>
</gene>
<proteinExistence type="predicted"/>
<organism evidence="2 3">
    <name type="scientific">Prunus dulcis</name>
    <name type="common">Almond</name>
    <name type="synonym">Amygdalus dulcis</name>
    <dbReference type="NCBI Taxonomy" id="3755"/>
    <lineage>
        <taxon>Eukaryota</taxon>
        <taxon>Viridiplantae</taxon>
        <taxon>Streptophyta</taxon>
        <taxon>Embryophyta</taxon>
        <taxon>Tracheophyta</taxon>
        <taxon>Spermatophyta</taxon>
        <taxon>Magnoliopsida</taxon>
        <taxon>eudicotyledons</taxon>
        <taxon>Gunneridae</taxon>
        <taxon>Pentapetalae</taxon>
        <taxon>rosids</taxon>
        <taxon>fabids</taxon>
        <taxon>Rosales</taxon>
        <taxon>Rosaceae</taxon>
        <taxon>Amygdaloideae</taxon>
        <taxon>Amygdaleae</taxon>
        <taxon>Prunus</taxon>
    </lineage>
</organism>
<keyword evidence="1" id="KW-0472">Membrane</keyword>
<sequence>MMRSRVASSLFVDRIRAKLWSKPVEIIHEFKYYYGIDISYYHAWFCKELAKLDVHGDESKSFNELVWYTDAVKGTNSSSLCKLECEAGINRFIRFFVSFGVSIAGFQYCIPFLFINATFLKNKYKGHLLCASRKNRNQGIKAPAVEYFINLFSNASASPFRNSLSYLFPSIFAAYMVSLSNPVELEEVEESLF</sequence>
<protein>
    <submittedName>
        <fullName evidence="2">Uncharacterized protein</fullName>
    </submittedName>
</protein>
<keyword evidence="1" id="KW-0812">Transmembrane</keyword>
<feature type="transmembrane region" description="Helical" evidence="1">
    <location>
        <begin position="92"/>
        <end position="115"/>
    </location>
</feature>
<dbReference type="EMBL" id="JAJFAZ020000002">
    <property type="protein sequence ID" value="KAI5344810.1"/>
    <property type="molecule type" value="Genomic_DNA"/>
</dbReference>
<keyword evidence="3" id="KW-1185">Reference proteome</keyword>
<evidence type="ECO:0000313" key="3">
    <source>
        <dbReference type="Proteomes" id="UP001054821"/>
    </source>
</evidence>
<comment type="caution">
    <text evidence="2">The sequence shown here is derived from an EMBL/GenBank/DDBJ whole genome shotgun (WGS) entry which is preliminary data.</text>
</comment>
<dbReference type="AlphaFoldDB" id="A0AAD4WJT3"/>
<reference evidence="2 3" key="1">
    <citation type="journal article" date="2022" name="G3 (Bethesda)">
        <title>Whole-genome sequence and methylome profiling of the almond [Prunus dulcis (Mill.) D.A. Webb] cultivar 'Nonpareil'.</title>
        <authorList>
            <person name="D'Amico-Willman K.M."/>
            <person name="Ouma W.Z."/>
            <person name="Meulia T."/>
            <person name="Sideli G.M."/>
            <person name="Gradziel T.M."/>
            <person name="Fresnedo-Ramirez J."/>
        </authorList>
    </citation>
    <scope>NUCLEOTIDE SEQUENCE [LARGE SCALE GENOMIC DNA]</scope>
    <source>
        <strain evidence="2">Clone GOH B32 T37-40</strain>
    </source>
</reference>
<dbReference type="PANTHER" id="PTHR31973:SF187">
    <property type="entry name" value="MUTATOR TRANSPOSASE MUDRA PROTEIN"/>
    <property type="match status" value="1"/>
</dbReference>
<evidence type="ECO:0000256" key="1">
    <source>
        <dbReference type="SAM" id="Phobius"/>
    </source>
</evidence>